<dbReference type="EC" id="2.3.1.20" evidence="5"/>
<dbReference type="EMBL" id="JBHRVV010000001">
    <property type="protein sequence ID" value="MFC3457910.1"/>
    <property type="molecule type" value="Genomic_DNA"/>
</dbReference>
<comment type="similarity">
    <text evidence="2">Belongs to the esterase D family.</text>
</comment>
<comment type="caution">
    <text evidence="10">The sequence shown here is derived from an EMBL/GenBank/DDBJ whole genome shotgun (WGS) entry which is preliminary data.</text>
</comment>
<dbReference type="InterPro" id="IPR052558">
    <property type="entry name" value="Siderophore_Hydrolase_D"/>
</dbReference>
<feature type="signal peptide" evidence="9">
    <location>
        <begin position="1"/>
        <end position="32"/>
    </location>
</feature>
<comment type="similarity">
    <text evidence="3">Belongs to the mycobacterial A85 antigen family.</text>
</comment>
<evidence type="ECO:0000256" key="4">
    <source>
        <dbReference type="ARBA" id="ARBA00012820"/>
    </source>
</evidence>
<accession>A0ABV7PFG1</accession>
<dbReference type="EC" id="2.3.1.122" evidence="4"/>
<evidence type="ECO:0000256" key="3">
    <source>
        <dbReference type="ARBA" id="ARBA00005874"/>
    </source>
</evidence>
<reference evidence="11" key="1">
    <citation type="journal article" date="2019" name="Int. J. Syst. Evol. Microbiol.">
        <title>The Global Catalogue of Microorganisms (GCM) 10K type strain sequencing project: providing services to taxonomists for standard genome sequencing and annotation.</title>
        <authorList>
            <consortium name="The Broad Institute Genomics Platform"/>
            <consortium name="The Broad Institute Genome Sequencing Center for Infectious Disease"/>
            <person name="Wu L."/>
            <person name="Ma J."/>
        </authorList>
    </citation>
    <scope>NUCLEOTIDE SEQUENCE [LARGE SCALE GENOMIC DNA]</scope>
    <source>
        <strain evidence="11">CCM 7480</strain>
    </source>
</reference>
<dbReference type="PANTHER" id="PTHR40841">
    <property type="entry name" value="SIDEROPHORE TRIACETYLFUSARININE C ESTERASE"/>
    <property type="match status" value="1"/>
</dbReference>
<dbReference type="Pfam" id="PF00756">
    <property type="entry name" value="Esterase"/>
    <property type="match status" value="1"/>
</dbReference>
<evidence type="ECO:0000313" key="10">
    <source>
        <dbReference type="EMBL" id="MFC3457910.1"/>
    </source>
</evidence>
<dbReference type="PROSITE" id="PS51318">
    <property type="entry name" value="TAT"/>
    <property type="match status" value="1"/>
</dbReference>
<dbReference type="Gene3D" id="3.40.50.1820">
    <property type="entry name" value="alpha/beta hydrolase"/>
    <property type="match status" value="1"/>
</dbReference>
<evidence type="ECO:0000256" key="6">
    <source>
        <dbReference type="ARBA" id="ARBA00022801"/>
    </source>
</evidence>
<proteinExistence type="inferred from homology"/>
<gene>
    <name evidence="10" type="ORF">ACFOPH_06575</name>
</gene>
<feature type="chain" id="PRO_5046712761" description="Acyl-CoA:diacylglycerol acyltransferase" evidence="9">
    <location>
        <begin position="33"/>
        <end position="316"/>
    </location>
</feature>
<sequence length="316" mass="33069">MSDSFPPIRFSRRRLLAAGAAGCVLPLSFASAAAPAAPAAPADPAGAWQAATLPQGLQRDIASTITGQRYRIYLNVPATPPPAAGHPVLYALDGNASFPALALMARTAASRSRETGQAAPVVVGIGYPSGQDFGGGRTRDYTPPTADAPAGEGGAERFLDFIERELKPLVAALAPLDLSRQALFGHSYGGLCTLHALFTRPAMFQAYLASSPSIWYRERAVLGGLAGLSQRLAALPARPGLMLAAGEHEQPAAGAALSDRQALAARRRMVDEARELAASLQSGDQLARVRFHLLAGENHGSAMFPAMARGFEFFLA</sequence>
<keyword evidence="11" id="KW-1185">Reference proteome</keyword>
<evidence type="ECO:0000256" key="1">
    <source>
        <dbReference type="ARBA" id="ARBA00000697"/>
    </source>
</evidence>
<dbReference type="InterPro" id="IPR006311">
    <property type="entry name" value="TAT_signal"/>
</dbReference>
<dbReference type="InterPro" id="IPR000801">
    <property type="entry name" value="Esterase-like"/>
</dbReference>
<dbReference type="InterPro" id="IPR029058">
    <property type="entry name" value="AB_hydrolase_fold"/>
</dbReference>
<dbReference type="SUPFAM" id="SSF53474">
    <property type="entry name" value="alpha/beta-Hydrolases"/>
    <property type="match status" value="1"/>
</dbReference>
<keyword evidence="6 10" id="KW-0378">Hydrolase</keyword>
<evidence type="ECO:0000256" key="7">
    <source>
        <dbReference type="ARBA" id="ARBA00032572"/>
    </source>
</evidence>
<dbReference type="PANTHER" id="PTHR40841:SF2">
    <property type="entry name" value="SIDEROPHORE-DEGRADING ESTERASE (EUROFUNG)"/>
    <property type="match status" value="1"/>
</dbReference>
<protein>
    <recommendedName>
        <fullName evidence="7">Acyl-CoA:diacylglycerol acyltransferase</fullName>
        <ecNumber evidence="4">2.3.1.122</ecNumber>
        <ecNumber evidence="5">2.3.1.20</ecNumber>
    </recommendedName>
</protein>
<evidence type="ECO:0000256" key="5">
    <source>
        <dbReference type="ARBA" id="ARBA00013244"/>
    </source>
</evidence>
<name>A0ABV7PFG1_9BURK</name>
<organism evidence="10 11">
    <name type="scientific">Massilia haematophila</name>
    <dbReference type="NCBI Taxonomy" id="457923"/>
    <lineage>
        <taxon>Bacteria</taxon>
        <taxon>Pseudomonadati</taxon>
        <taxon>Pseudomonadota</taxon>
        <taxon>Betaproteobacteria</taxon>
        <taxon>Burkholderiales</taxon>
        <taxon>Oxalobacteraceae</taxon>
        <taxon>Telluria group</taxon>
        <taxon>Massilia</taxon>
    </lineage>
</organism>
<dbReference type="GO" id="GO:0016787">
    <property type="term" value="F:hydrolase activity"/>
    <property type="evidence" value="ECO:0007669"/>
    <property type="project" value="UniProtKB-KW"/>
</dbReference>
<comment type="catalytic activity">
    <reaction evidence="1">
        <text>2 alpha,alpha'-trehalose 6-mycolate = alpha,alpha'-trehalose 6,6'-bismycolate + alpha,alpha-trehalose</text>
        <dbReference type="Rhea" id="RHEA:23472"/>
        <dbReference type="ChEBI" id="CHEBI:16551"/>
        <dbReference type="ChEBI" id="CHEBI:18195"/>
        <dbReference type="ChEBI" id="CHEBI:18234"/>
        <dbReference type="EC" id="2.3.1.122"/>
    </reaction>
</comment>
<dbReference type="RefSeq" id="WP_379734291.1">
    <property type="nucleotide sequence ID" value="NZ_JBHRVV010000001.1"/>
</dbReference>
<comment type="catalytic activity">
    <reaction evidence="8">
        <text>an acyl-CoA + a 1,2-diacyl-sn-glycerol = a triacyl-sn-glycerol + CoA</text>
        <dbReference type="Rhea" id="RHEA:10868"/>
        <dbReference type="ChEBI" id="CHEBI:17815"/>
        <dbReference type="ChEBI" id="CHEBI:57287"/>
        <dbReference type="ChEBI" id="CHEBI:58342"/>
        <dbReference type="ChEBI" id="CHEBI:64615"/>
        <dbReference type="EC" id="2.3.1.20"/>
    </reaction>
</comment>
<evidence type="ECO:0000256" key="2">
    <source>
        <dbReference type="ARBA" id="ARBA00005622"/>
    </source>
</evidence>
<dbReference type="Proteomes" id="UP001595665">
    <property type="component" value="Unassembled WGS sequence"/>
</dbReference>
<keyword evidence="9" id="KW-0732">Signal</keyword>
<evidence type="ECO:0000256" key="9">
    <source>
        <dbReference type="SAM" id="SignalP"/>
    </source>
</evidence>
<evidence type="ECO:0000256" key="8">
    <source>
        <dbReference type="ARBA" id="ARBA00048109"/>
    </source>
</evidence>
<evidence type="ECO:0000313" key="11">
    <source>
        <dbReference type="Proteomes" id="UP001595665"/>
    </source>
</evidence>